<evidence type="ECO:0008006" key="3">
    <source>
        <dbReference type="Google" id="ProtNLM"/>
    </source>
</evidence>
<gene>
    <name evidence="1" type="ORF">SAMN04488055_5136</name>
</gene>
<evidence type="ECO:0000313" key="1">
    <source>
        <dbReference type="EMBL" id="SIO51922.1"/>
    </source>
</evidence>
<dbReference type="InterPro" id="IPR039968">
    <property type="entry name" value="BcerS-like"/>
</dbReference>
<dbReference type="SUPFAM" id="SSF55729">
    <property type="entry name" value="Acyl-CoA N-acyltransferases (Nat)"/>
    <property type="match status" value="1"/>
</dbReference>
<dbReference type="STRING" id="536979.SAMN04488055_5136"/>
<accession>A0A1N6K5P9</accession>
<dbReference type="Proteomes" id="UP000185003">
    <property type="component" value="Unassembled WGS sequence"/>
</dbReference>
<keyword evidence="2" id="KW-1185">Reference proteome</keyword>
<dbReference type="PANTHER" id="PTHR41368">
    <property type="entry name" value="PROTEIN YGHO"/>
    <property type="match status" value="1"/>
</dbReference>
<dbReference type="AlphaFoldDB" id="A0A1N6K5P9"/>
<dbReference type="RefSeq" id="WP_074243211.1">
    <property type="nucleotide sequence ID" value="NZ_FSRA01000002.1"/>
</dbReference>
<reference evidence="1 2" key="1">
    <citation type="submission" date="2016-11" db="EMBL/GenBank/DDBJ databases">
        <authorList>
            <person name="Jaros S."/>
            <person name="Januszkiewicz K."/>
            <person name="Wedrychowicz H."/>
        </authorList>
    </citation>
    <scope>NUCLEOTIDE SEQUENCE [LARGE SCALE GENOMIC DNA]</scope>
    <source>
        <strain evidence="1 2">DSM 24787</strain>
    </source>
</reference>
<dbReference type="OrthoDB" id="9806005at2"/>
<dbReference type="PANTHER" id="PTHR41368:SF1">
    <property type="entry name" value="PROTEIN YGHO"/>
    <property type="match status" value="1"/>
</dbReference>
<evidence type="ECO:0000313" key="2">
    <source>
        <dbReference type="Proteomes" id="UP000185003"/>
    </source>
</evidence>
<dbReference type="EMBL" id="FSRA01000002">
    <property type="protein sequence ID" value="SIO51922.1"/>
    <property type="molecule type" value="Genomic_DNA"/>
</dbReference>
<protein>
    <recommendedName>
        <fullName evidence="3">N-acetyltransferase domain-containing protein</fullName>
    </recommendedName>
</protein>
<proteinExistence type="predicted"/>
<name>A0A1N6K5P9_9BACT</name>
<organism evidence="1 2">
    <name type="scientific">Chitinophaga niabensis</name>
    <dbReference type="NCBI Taxonomy" id="536979"/>
    <lineage>
        <taxon>Bacteria</taxon>
        <taxon>Pseudomonadati</taxon>
        <taxon>Bacteroidota</taxon>
        <taxon>Chitinophagia</taxon>
        <taxon>Chitinophagales</taxon>
        <taxon>Chitinophagaceae</taxon>
        <taxon>Chitinophaga</taxon>
    </lineage>
</organism>
<sequence length="387" mass="45024">MELILVNNEQTARQFLDVHVVLNRSYAGWIRPLDKDINDVFDPAANKSFRFGEAIRWILKDSKGQLIGRIAAFVNKKYKTKGDEQPVGGIGFFDCINNQEAANLLFDTAKGWLAEKGMGAMDGPINFGDRDRWWGLQVEGFVNPPYGMNYNPPYYQQLFEAYGFQLFFNQSCFAMKVKDQVQEKFYERHDRLAKDPNYSARHIRKDQLQKFATDFSIIYNKAWASHGGGKDITKEQAYLIFKKMKPAMDEKIVWFAYYKDEPIACWLNLPDLNQYFKHMNGKFGLLQKLQFLWLRMTGACKKFTGLVFGVVPEFQGKGVDAFMIMEGAKIIQHKLGYEEYEMQWIGDFNPKMINIAESLGAGISRRLVTYRYLFNREQPFKRHPILN</sequence>
<dbReference type="InterPro" id="IPR016181">
    <property type="entry name" value="Acyl_CoA_acyltransferase"/>
</dbReference>